<dbReference type="AlphaFoldDB" id="A0A671XYF9"/>
<dbReference type="GO" id="GO:0016075">
    <property type="term" value="P:rRNA catabolic process"/>
    <property type="evidence" value="ECO:0007669"/>
    <property type="project" value="TreeGrafter"/>
</dbReference>
<dbReference type="GO" id="GO:0071051">
    <property type="term" value="P:poly(A)-dependent snoRNA 3'-end processing"/>
    <property type="evidence" value="ECO:0007669"/>
    <property type="project" value="TreeGrafter"/>
</dbReference>
<name>A0A671XYF9_SPAAU</name>
<dbReference type="InParanoid" id="A0A671XYF9"/>
<evidence type="ECO:0000256" key="3">
    <source>
        <dbReference type="ARBA" id="ARBA00004642"/>
    </source>
</evidence>
<dbReference type="GO" id="GO:0000176">
    <property type="term" value="C:nuclear exosome (RNase complex)"/>
    <property type="evidence" value="ECO:0007669"/>
    <property type="project" value="TreeGrafter"/>
</dbReference>
<evidence type="ECO:0000256" key="4">
    <source>
        <dbReference type="ARBA" id="ARBA00006678"/>
    </source>
</evidence>
<feature type="domain" description="Exoribonuclease phosphorolytic" evidence="16">
    <location>
        <begin position="178"/>
        <end position="242"/>
    </location>
</feature>
<evidence type="ECO:0000259" key="16">
    <source>
        <dbReference type="Pfam" id="PF03725"/>
    </source>
</evidence>
<evidence type="ECO:0000256" key="9">
    <source>
        <dbReference type="ARBA" id="ARBA00022990"/>
    </source>
</evidence>
<keyword evidence="5" id="KW-0963">Cytoplasm</keyword>
<protein>
    <recommendedName>
        <fullName evidence="12">Exosome complex component RRP41</fullName>
    </recommendedName>
    <alternativeName>
        <fullName evidence="14">Exosome component 4</fullName>
    </alternativeName>
    <alternativeName>
        <fullName evidence="13">Ribosomal RNA-processing protein 41</fullName>
    </alternativeName>
</protein>
<evidence type="ECO:0000259" key="15">
    <source>
        <dbReference type="Pfam" id="PF01138"/>
    </source>
</evidence>
<dbReference type="GO" id="GO:0000177">
    <property type="term" value="C:cytoplasmic exosome (RNase complex)"/>
    <property type="evidence" value="ECO:0007669"/>
    <property type="project" value="TreeGrafter"/>
</dbReference>
<evidence type="ECO:0000313" key="18">
    <source>
        <dbReference type="Proteomes" id="UP000472265"/>
    </source>
</evidence>
<evidence type="ECO:0000256" key="2">
    <source>
        <dbReference type="ARBA" id="ARBA00004604"/>
    </source>
</evidence>
<organism evidence="17 18">
    <name type="scientific">Sparus aurata</name>
    <name type="common">Gilthead sea bream</name>
    <dbReference type="NCBI Taxonomy" id="8175"/>
    <lineage>
        <taxon>Eukaryota</taxon>
        <taxon>Metazoa</taxon>
        <taxon>Chordata</taxon>
        <taxon>Craniata</taxon>
        <taxon>Vertebrata</taxon>
        <taxon>Euteleostomi</taxon>
        <taxon>Actinopterygii</taxon>
        <taxon>Neopterygii</taxon>
        <taxon>Teleostei</taxon>
        <taxon>Neoteleostei</taxon>
        <taxon>Acanthomorphata</taxon>
        <taxon>Eupercaria</taxon>
        <taxon>Spariformes</taxon>
        <taxon>Sparidae</taxon>
        <taxon>Sparus</taxon>
    </lineage>
</organism>
<evidence type="ECO:0000256" key="13">
    <source>
        <dbReference type="ARBA" id="ARBA00077929"/>
    </source>
</evidence>
<keyword evidence="8" id="KW-0694">RNA-binding</keyword>
<dbReference type="InterPro" id="IPR027408">
    <property type="entry name" value="PNPase/RNase_PH_dom_sf"/>
</dbReference>
<dbReference type="SUPFAM" id="SSF54211">
    <property type="entry name" value="Ribosomal protein S5 domain 2-like"/>
    <property type="match status" value="1"/>
</dbReference>
<dbReference type="PANTHER" id="PTHR11953:SF0">
    <property type="entry name" value="EXOSOME COMPLEX COMPONENT RRP41"/>
    <property type="match status" value="1"/>
</dbReference>
<dbReference type="SUPFAM" id="SSF55666">
    <property type="entry name" value="Ribonuclease PH domain 2-like"/>
    <property type="match status" value="1"/>
</dbReference>
<dbReference type="InterPro" id="IPR020568">
    <property type="entry name" value="Ribosomal_Su5_D2-typ_SF"/>
</dbReference>
<dbReference type="Pfam" id="PF03725">
    <property type="entry name" value="RNase_PH_C"/>
    <property type="match status" value="1"/>
</dbReference>
<comment type="subunit">
    <text evidence="11">Component of the RNA exosome core complex (Exo-9), composed of EXOSC1, EXOSC2, EXOSC3, EXOSC4, EXOSC5, EXOSC6, EXOSC7, EXOSC8 and EXOSC9; within the complex interacts with EXOSC2, EXOSC7 and EXOSC9. The catalytically inactive RNA exosome core complex (Exo-9) associates with the catalytic subunit EXOSC10/RRP6. Exo-9 may associate with DIS3 to form the nucleolar exosome complex, or DIS3L to form the cytoplasmic exosome complex. Exo-9 is formed by a hexameric base ring consisting of the heterodimers EXOSC4-EXOSC9, EXOSC5-EXOSC8 and EXOSC6-EXOSC7, and a cap ring consisting of EXOSC1, EXOSC2 and EXOSC3. The RNA exosome complex associates with cofactors C1D/RRP47, MPHOSPH6/MPP6 and MTREX/MTR4. Interacts with DDX60. Interacts with DIS3; the interaction is direct.</text>
</comment>
<keyword evidence="18" id="KW-1185">Reference proteome</keyword>
<keyword evidence="7" id="KW-0271">Exosome</keyword>
<reference evidence="17" key="1">
    <citation type="submission" date="2021-04" db="EMBL/GenBank/DDBJ databases">
        <authorList>
            <consortium name="Wellcome Sanger Institute Data Sharing"/>
        </authorList>
    </citation>
    <scope>NUCLEOTIDE SEQUENCE [LARGE SCALE GENOMIC DNA]</scope>
</reference>
<sequence length="268" mass="29367">MGNVVQRRTRGALRRCPFEVCGNMAGLELLSDQGYRLDGRKATELRKVQARMGVFAQADGSAYLEQGNTKALAVVYGPHEMRGSRSRTRHDQAVINCQYSMATFSTAERKRRPHGDRKSTEMSLHLKQTFEAAVMTQLYPRSQIDIYVKILQSDGGNYSVCVNAATLAVIDAGIPMRDYVCACTVGFVDETPLADLCYAEESGGVSSLALALLPRGGQIALLQMDARLHQDHLEALIEAAMTACKGVSKVLDEVVRQHLQEVSVLTGE</sequence>
<evidence type="ECO:0000256" key="10">
    <source>
        <dbReference type="ARBA" id="ARBA00023242"/>
    </source>
</evidence>
<gene>
    <name evidence="17" type="primary">EXOSC4</name>
    <name evidence="17" type="synonym">exosc4</name>
</gene>
<dbReference type="GO" id="GO:0071028">
    <property type="term" value="P:nuclear mRNA surveillance"/>
    <property type="evidence" value="ECO:0007669"/>
    <property type="project" value="TreeGrafter"/>
</dbReference>
<dbReference type="GO" id="GO:0034475">
    <property type="term" value="P:U4 snRNA 3'-end processing"/>
    <property type="evidence" value="ECO:0007669"/>
    <property type="project" value="TreeGrafter"/>
</dbReference>
<evidence type="ECO:0000256" key="12">
    <source>
        <dbReference type="ARBA" id="ARBA00069902"/>
    </source>
</evidence>
<evidence type="ECO:0000256" key="8">
    <source>
        <dbReference type="ARBA" id="ARBA00022884"/>
    </source>
</evidence>
<keyword evidence="10" id="KW-0539">Nucleus</keyword>
<dbReference type="PANTHER" id="PTHR11953">
    <property type="entry name" value="EXOSOME COMPLEX COMPONENT"/>
    <property type="match status" value="1"/>
</dbReference>
<dbReference type="InterPro" id="IPR036345">
    <property type="entry name" value="ExoRNase_PH_dom2_sf"/>
</dbReference>
<dbReference type="Pfam" id="PF01138">
    <property type="entry name" value="RNase_PH"/>
    <property type="match status" value="1"/>
</dbReference>
<reference evidence="17" key="3">
    <citation type="submission" date="2025-09" db="UniProtKB">
        <authorList>
            <consortium name="Ensembl"/>
        </authorList>
    </citation>
    <scope>IDENTIFICATION</scope>
</reference>
<comment type="similarity">
    <text evidence="4">Belongs to the RNase PH family.</text>
</comment>
<accession>A0A671XYF9</accession>
<dbReference type="InterPro" id="IPR001247">
    <property type="entry name" value="ExoRNase_PH_dom1"/>
</dbReference>
<dbReference type="GO" id="GO:0005654">
    <property type="term" value="C:nucleoplasm"/>
    <property type="evidence" value="ECO:0007669"/>
    <property type="project" value="UniProtKB-SubCell"/>
</dbReference>
<evidence type="ECO:0000256" key="14">
    <source>
        <dbReference type="ARBA" id="ARBA00083629"/>
    </source>
</evidence>
<dbReference type="InterPro" id="IPR050080">
    <property type="entry name" value="RNase_PH"/>
</dbReference>
<dbReference type="Ensembl" id="ENSSAUT00010058787.1">
    <property type="protein sequence ID" value="ENSSAUP00010055955.1"/>
    <property type="gene ID" value="ENSSAUG00010022985.1"/>
</dbReference>
<feature type="domain" description="Exoribonuclease phosphorolytic" evidence="15">
    <location>
        <begin position="44"/>
        <end position="175"/>
    </location>
</feature>
<dbReference type="Gene3D" id="3.30.230.70">
    <property type="entry name" value="GHMP Kinase, N-terminal domain"/>
    <property type="match status" value="1"/>
</dbReference>
<evidence type="ECO:0000256" key="7">
    <source>
        <dbReference type="ARBA" id="ARBA00022835"/>
    </source>
</evidence>
<evidence type="ECO:0000256" key="1">
    <source>
        <dbReference type="ARBA" id="ARBA00004496"/>
    </source>
</evidence>
<dbReference type="GO" id="GO:0006364">
    <property type="term" value="P:rRNA processing"/>
    <property type="evidence" value="ECO:0007669"/>
    <property type="project" value="UniProtKB-KW"/>
</dbReference>
<dbReference type="FunFam" id="3.30.230.70:FF:000010">
    <property type="entry name" value="Exosome complex component RRP41"/>
    <property type="match status" value="1"/>
</dbReference>
<keyword evidence="9" id="KW-0007">Acetylation</keyword>
<evidence type="ECO:0000256" key="5">
    <source>
        <dbReference type="ARBA" id="ARBA00022490"/>
    </source>
</evidence>
<evidence type="ECO:0000256" key="11">
    <source>
        <dbReference type="ARBA" id="ARBA00065651"/>
    </source>
</evidence>
<dbReference type="GO" id="GO:0003723">
    <property type="term" value="F:RNA binding"/>
    <property type="evidence" value="ECO:0007669"/>
    <property type="project" value="UniProtKB-KW"/>
</dbReference>
<evidence type="ECO:0000313" key="17">
    <source>
        <dbReference type="Ensembl" id="ENSSAUP00010055955.1"/>
    </source>
</evidence>
<evidence type="ECO:0000256" key="6">
    <source>
        <dbReference type="ARBA" id="ARBA00022552"/>
    </source>
</evidence>
<comment type="subcellular location">
    <subcellularLocation>
        <location evidence="1">Cytoplasm</location>
    </subcellularLocation>
    <subcellularLocation>
        <location evidence="2">Nucleus</location>
        <location evidence="2">Nucleolus</location>
    </subcellularLocation>
    <subcellularLocation>
        <location evidence="3">Nucleus</location>
        <location evidence="3">Nucleoplasm</location>
    </subcellularLocation>
</comment>
<keyword evidence="6" id="KW-0698">rRNA processing</keyword>
<dbReference type="OMA" id="RYNMAPF"/>
<proteinExistence type="inferred from homology"/>
<dbReference type="Proteomes" id="UP000472265">
    <property type="component" value="Chromosome 21"/>
</dbReference>
<dbReference type="InterPro" id="IPR015847">
    <property type="entry name" value="ExoRNase_PH_dom2"/>
</dbReference>
<dbReference type="GO" id="GO:0005730">
    <property type="term" value="C:nucleolus"/>
    <property type="evidence" value="ECO:0007669"/>
    <property type="project" value="UniProtKB-SubCell"/>
</dbReference>
<dbReference type="GeneTree" id="ENSGT00940000153348"/>
<dbReference type="CDD" id="cd11370">
    <property type="entry name" value="RNase_PH_RRP41"/>
    <property type="match status" value="1"/>
</dbReference>
<reference evidence="17" key="2">
    <citation type="submission" date="2025-08" db="UniProtKB">
        <authorList>
            <consortium name="Ensembl"/>
        </authorList>
    </citation>
    <scope>IDENTIFICATION</scope>
</reference>